<dbReference type="Proteomes" id="UP000188388">
    <property type="component" value="Unassembled WGS sequence"/>
</dbReference>
<reference evidence="3" key="1">
    <citation type="submission" date="2017-01" db="EMBL/GenBank/DDBJ databases">
        <authorList>
            <person name="Brunel B."/>
        </authorList>
    </citation>
    <scope>NUCLEOTIDE SEQUENCE [LARGE SCALE GENOMIC DNA]</scope>
</reference>
<name>A0A1R3VD40_9HYPH</name>
<keyword evidence="3" id="KW-1185">Reference proteome</keyword>
<organism evidence="2 3">
    <name type="scientific">Mesorhizobium prunaredense</name>
    <dbReference type="NCBI Taxonomy" id="1631249"/>
    <lineage>
        <taxon>Bacteria</taxon>
        <taxon>Pseudomonadati</taxon>
        <taxon>Pseudomonadota</taxon>
        <taxon>Alphaproteobacteria</taxon>
        <taxon>Hyphomicrobiales</taxon>
        <taxon>Phyllobacteriaceae</taxon>
        <taxon>Mesorhizobium</taxon>
    </lineage>
</organism>
<proteinExistence type="predicted"/>
<keyword evidence="1" id="KW-0812">Transmembrane</keyword>
<feature type="transmembrane region" description="Helical" evidence="1">
    <location>
        <begin position="45"/>
        <end position="62"/>
    </location>
</feature>
<gene>
    <name evidence="2" type="ORF">BQ8794_300042</name>
</gene>
<feature type="transmembrane region" description="Helical" evidence="1">
    <location>
        <begin position="14"/>
        <end position="33"/>
    </location>
</feature>
<dbReference type="AlphaFoldDB" id="A0A1R3VD40"/>
<protein>
    <submittedName>
        <fullName evidence="2">Uncharacterized protein</fullName>
    </submittedName>
</protein>
<evidence type="ECO:0000313" key="3">
    <source>
        <dbReference type="Proteomes" id="UP000188388"/>
    </source>
</evidence>
<evidence type="ECO:0000256" key="1">
    <source>
        <dbReference type="SAM" id="Phobius"/>
    </source>
</evidence>
<keyword evidence="1" id="KW-1133">Transmembrane helix</keyword>
<keyword evidence="1" id="KW-0472">Membrane</keyword>
<evidence type="ECO:0000313" key="2">
    <source>
        <dbReference type="EMBL" id="SIT57164.1"/>
    </source>
</evidence>
<accession>A0A1R3VD40</accession>
<sequence>MRADALVKSGMSKLLALVIIAMMVIQLIKPLGWPGLKRRSDFWKLAVLAMAAISITAALGHWT</sequence>
<dbReference type="EMBL" id="FTPD01000024">
    <property type="protein sequence ID" value="SIT57164.1"/>
    <property type="molecule type" value="Genomic_DNA"/>
</dbReference>